<evidence type="ECO:0000256" key="9">
    <source>
        <dbReference type="PROSITE-ProRule" id="PRU00302"/>
    </source>
</evidence>
<feature type="disulfide bond" evidence="9">
    <location>
        <begin position="717"/>
        <end position="744"/>
    </location>
</feature>
<proteinExistence type="predicted"/>
<feature type="domain" description="Sushi" evidence="10">
    <location>
        <begin position="1005"/>
        <end position="1062"/>
    </location>
</feature>
<feature type="domain" description="Sushi" evidence="10">
    <location>
        <begin position="127"/>
        <end position="185"/>
    </location>
</feature>
<organism evidence="11 12">
    <name type="scientific">Dicaeum eximium</name>
    <dbReference type="NCBI Taxonomy" id="667154"/>
    <lineage>
        <taxon>Eukaryota</taxon>
        <taxon>Metazoa</taxon>
        <taxon>Chordata</taxon>
        <taxon>Craniata</taxon>
        <taxon>Vertebrata</taxon>
        <taxon>Euteleostomi</taxon>
        <taxon>Archelosauria</taxon>
        <taxon>Archosauria</taxon>
        <taxon>Dinosauria</taxon>
        <taxon>Saurischia</taxon>
        <taxon>Theropoda</taxon>
        <taxon>Coelurosauria</taxon>
        <taxon>Aves</taxon>
        <taxon>Neognathae</taxon>
        <taxon>Neoaves</taxon>
        <taxon>Telluraves</taxon>
        <taxon>Australaves</taxon>
        <taxon>Passeriformes</taxon>
        <taxon>Passeroidea</taxon>
        <taxon>Dicaeidae</taxon>
        <taxon>Dicaeum</taxon>
    </lineage>
</organism>
<dbReference type="FunFam" id="2.10.70.10:FF:000070">
    <property type="entry name" value="Complement C3d receptor 2"/>
    <property type="match status" value="1"/>
</dbReference>
<feature type="domain" description="Sushi" evidence="10">
    <location>
        <begin position="61"/>
        <end position="125"/>
    </location>
</feature>
<keyword evidence="4" id="KW-0677">Repeat</keyword>
<feature type="domain" description="Sushi" evidence="10">
    <location>
        <begin position="626"/>
        <end position="686"/>
    </location>
</feature>
<dbReference type="Pfam" id="PF00084">
    <property type="entry name" value="Sushi"/>
    <property type="match status" value="17"/>
</dbReference>
<evidence type="ECO:0000313" key="11">
    <source>
        <dbReference type="EMBL" id="NXH48040.1"/>
    </source>
</evidence>
<feature type="domain" description="Sushi" evidence="10">
    <location>
        <begin position="439"/>
        <end position="500"/>
    </location>
</feature>
<protein>
    <submittedName>
        <fullName evidence="11">CR1 protein</fullName>
    </submittedName>
</protein>
<dbReference type="EMBL" id="VWZP01008563">
    <property type="protein sequence ID" value="NXH48040.1"/>
    <property type="molecule type" value="Genomic_DNA"/>
</dbReference>
<feature type="disulfide bond" evidence="9">
    <location>
        <begin position="63"/>
        <end position="106"/>
    </location>
</feature>
<evidence type="ECO:0000256" key="4">
    <source>
        <dbReference type="ARBA" id="ARBA00022737"/>
    </source>
</evidence>
<dbReference type="InterPro" id="IPR000436">
    <property type="entry name" value="Sushi_SCR_CCP_dom"/>
</dbReference>
<feature type="disulfide bond" evidence="9">
    <location>
        <begin position="189"/>
        <end position="232"/>
    </location>
</feature>
<dbReference type="PANTHER" id="PTHR45656:SF3">
    <property type="entry name" value="CUB AND SUSHI DOMAIN-CONTAINING PROTEIN 1"/>
    <property type="match status" value="1"/>
</dbReference>
<feature type="domain" description="Sushi" evidence="10">
    <location>
        <begin position="501"/>
        <end position="565"/>
    </location>
</feature>
<feature type="domain" description="Sushi" evidence="10">
    <location>
        <begin position="873"/>
        <end position="934"/>
    </location>
</feature>
<dbReference type="PANTHER" id="PTHR45656">
    <property type="entry name" value="PROTEIN CBR-CLEC-78"/>
    <property type="match status" value="1"/>
</dbReference>
<gene>
    <name evidence="11" type="primary">Cr1</name>
    <name evidence="11" type="ORF">DICEXI_R10709</name>
</gene>
<feature type="disulfide bond" evidence="9">
    <location>
        <begin position="628"/>
        <end position="671"/>
    </location>
</feature>
<feature type="disulfide bond" evidence="9">
    <location>
        <begin position="312"/>
        <end position="355"/>
    </location>
</feature>
<feature type="disulfide bond" evidence="9">
    <location>
        <begin position="750"/>
        <end position="793"/>
    </location>
</feature>
<dbReference type="CDD" id="cd00033">
    <property type="entry name" value="CCP"/>
    <property type="match status" value="17"/>
</dbReference>
<feature type="domain" description="Sushi" evidence="10">
    <location>
        <begin position="566"/>
        <end position="624"/>
    </location>
</feature>
<feature type="domain" description="Sushi" evidence="10">
    <location>
        <begin position="748"/>
        <end position="808"/>
    </location>
</feature>
<feature type="non-terminal residue" evidence="11">
    <location>
        <position position="1"/>
    </location>
</feature>
<accession>A0A7K9KD32</accession>
<feature type="domain" description="Sushi" evidence="10">
    <location>
        <begin position="687"/>
        <end position="746"/>
    </location>
</feature>
<feature type="disulfide bond" evidence="9">
    <location>
        <begin position="595"/>
        <end position="622"/>
    </location>
</feature>
<comment type="caution">
    <text evidence="11">The sequence shown here is derived from an EMBL/GenBank/DDBJ whole genome shotgun (WGS) entry which is preliminary data.</text>
</comment>
<feature type="disulfide bond" evidence="9">
    <location>
        <begin position="156"/>
        <end position="183"/>
    </location>
</feature>
<evidence type="ECO:0000256" key="5">
    <source>
        <dbReference type="ARBA" id="ARBA00022859"/>
    </source>
</evidence>
<feature type="disulfide bond" evidence="9">
    <location>
        <begin position="657"/>
        <end position="684"/>
    </location>
</feature>
<dbReference type="InterPro" id="IPR051277">
    <property type="entry name" value="SEZ6_CSMD_C4BPB_Regulators"/>
</dbReference>
<keyword evidence="6" id="KW-0180">Complement pathway</keyword>
<reference evidence="11 12" key="1">
    <citation type="submission" date="2019-09" db="EMBL/GenBank/DDBJ databases">
        <title>Bird 10,000 Genomes (B10K) Project - Family phase.</title>
        <authorList>
            <person name="Zhang G."/>
        </authorList>
    </citation>
    <scope>NUCLEOTIDE SEQUENCE [LARGE SCALE GENOMIC DNA]</scope>
    <source>
        <strain evidence="11">B10K-DU-001-34</strain>
        <tissue evidence="11">Muscle</tissue>
    </source>
</reference>
<feature type="domain" description="Sushi" evidence="10">
    <location>
        <begin position="248"/>
        <end position="309"/>
    </location>
</feature>
<dbReference type="SUPFAM" id="SSF57535">
    <property type="entry name" value="Complement control module/SCR domain"/>
    <property type="match status" value="17"/>
</dbReference>
<comment type="caution">
    <text evidence="9">Lacks conserved residue(s) required for the propagation of feature annotation.</text>
</comment>
<dbReference type="Gene3D" id="2.10.70.10">
    <property type="entry name" value="Complement Module, domain 1"/>
    <property type="match status" value="17"/>
</dbReference>
<keyword evidence="8" id="KW-0325">Glycoprotein</keyword>
<keyword evidence="12" id="KW-1185">Reference proteome</keyword>
<evidence type="ECO:0000256" key="1">
    <source>
        <dbReference type="ARBA" id="ARBA00022588"/>
    </source>
</evidence>
<feature type="disulfide bond" evidence="9">
    <location>
        <begin position="779"/>
        <end position="806"/>
    </location>
</feature>
<feature type="domain" description="Sushi" evidence="10">
    <location>
        <begin position="935"/>
        <end position="1003"/>
    </location>
</feature>
<feature type="disulfide bond" evidence="9">
    <location>
        <begin position="1035"/>
        <end position="1062"/>
    </location>
</feature>
<dbReference type="Proteomes" id="UP000523279">
    <property type="component" value="Unassembled WGS sequence"/>
</dbReference>
<keyword evidence="1" id="KW-0399">Innate immunity</keyword>
<name>A0A7K9KD32_9PASE</name>
<dbReference type="PROSITE" id="PS50923">
    <property type="entry name" value="SUSHI"/>
    <property type="match status" value="17"/>
</dbReference>
<keyword evidence="3" id="KW-0732">Signal</keyword>
<dbReference type="FunFam" id="2.10.70.10:FF:000055">
    <property type="entry name" value="Complement decay-accelerating factor, GPI-anchored"/>
    <property type="match status" value="3"/>
</dbReference>
<evidence type="ECO:0000256" key="7">
    <source>
        <dbReference type="ARBA" id="ARBA00023157"/>
    </source>
</evidence>
<sequence length="1062" mass="114122">SCGAPGALPGGRTGPLTDLQLGARVEVFCGEGYKLVGNNFIWCQLKGNDVEWSKLPTCELITCSPPPPISHGRHDGEGVGIFVYNSTVTYSCDPNFQLVGNGSIHCRSRDKTSGVWSGATPECKGGAQCPFPRVPNGRASPYLGHYRPWHTVSFTCQPGHTLRGSPRSTCGADSRWDPPVPECQKARPCPMPPEVANGHHNGGDKAFFSAGMSVRYSCSPGYYLVGNAAVSCRASGNWSQPRPRCEGKQCSHPGEPVNGKIISLTDLQFGSTVLYSCEEGHRLIGKSSRRCEISGGRVAWSGDIPLCQRIPCEPPPDIPNARHTGRLLSEFHYGTSVTYTCSPGFPLHGDPSIHCTTRDGHSGVWSEPLPACGAGCRAPARLGFAELKEPYRSQTVFPEGSSVEFVCQPGYTQLQGVSPAITCLRNQTWSAALQFCKRQQCPSPGNPENGRAVVLTDLLFGAKINYTCDKGYKLVGGSQRICEVSGTRVSWSGDPPVCQRLTCAAPPAIPHGTHSGGSRATFSLGDVVTYSCASGLAPAGEASLSCSSADGEHGTWSGAVPQCPAIGCTRPEIENGKATGLEATYGLGDIVVFECNFGYALKGSQESQCQFGGKWHPPVPTCEKLPRCPSPPTIRNGQHDSKAVTEFIPGMAVKYHCDPGYVLTGKTSVSCLPTGAWSIPYPRCEAITCSSPTITDGEVAEGRRAVYHPGDNVTFQCHPGFMLRGSRGAECQPDGRWVPAVPTCQPVLQCPSPPNIDKGNHNSQDLEVFPTGVVVNYSCDPGYSLVGEATIHCTDSGNWSLPLPRCAGGCGAPPNLTFAELAREYKNQLEFAAGDTVRYSCRPGHSRRLGVPQTLTCLQNHTWSEALEFCKRKQCKHPDAPRNGRVVVLTDLLFGSSVSHRCDEGYRLVGQSHRRCEILGRDVAWTGLPPTCQRIPCEPPPKIANGDYEERGSYVYQSSVTYRCQAVPKGTDPFSLIGPDTIHCTADAHSNGVWSGPPPECRGLVKCENPRVENGKKTSGFGPSYSYKDSVVFECDRGYFMVGAEVITCEENNTWVPPKPTC</sequence>
<feature type="domain" description="Sushi" evidence="10">
    <location>
        <begin position="385"/>
        <end position="438"/>
    </location>
</feature>
<feature type="domain" description="Sushi" evidence="10">
    <location>
        <begin position="310"/>
        <end position="374"/>
    </location>
</feature>
<evidence type="ECO:0000256" key="2">
    <source>
        <dbReference type="ARBA" id="ARBA00022659"/>
    </source>
</evidence>
<dbReference type="GO" id="GO:0045087">
    <property type="term" value="P:innate immune response"/>
    <property type="evidence" value="ECO:0007669"/>
    <property type="project" value="UniProtKB-KW"/>
</dbReference>
<evidence type="ECO:0000256" key="3">
    <source>
        <dbReference type="ARBA" id="ARBA00022729"/>
    </source>
</evidence>
<feature type="domain" description="Sushi" evidence="10">
    <location>
        <begin position="809"/>
        <end position="872"/>
    </location>
</feature>
<feature type="domain" description="Sushi" evidence="10">
    <location>
        <begin position="1"/>
        <end position="60"/>
    </location>
</feature>
<dbReference type="SMART" id="SM00032">
    <property type="entry name" value="CCP"/>
    <property type="match status" value="17"/>
</dbReference>
<dbReference type="AlphaFoldDB" id="A0A7K9KD32"/>
<feature type="domain" description="Sushi" evidence="10">
    <location>
        <begin position="187"/>
        <end position="247"/>
    </location>
</feature>
<feature type="disulfide bond" evidence="9">
    <location>
        <begin position="503"/>
        <end position="546"/>
    </location>
</feature>
<evidence type="ECO:0000313" key="12">
    <source>
        <dbReference type="Proteomes" id="UP000523279"/>
    </source>
</evidence>
<dbReference type="FunFam" id="2.10.70.10:FF:000014">
    <property type="entry name" value="Membrane cofactor protein"/>
    <property type="match status" value="6"/>
</dbReference>
<feature type="disulfide bond" evidence="9">
    <location>
        <begin position="218"/>
        <end position="245"/>
    </location>
</feature>
<evidence type="ECO:0000256" key="8">
    <source>
        <dbReference type="ARBA" id="ARBA00023180"/>
    </source>
</evidence>
<keyword evidence="7 9" id="KW-1015">Disulfide bond</keyword>
<evidence type="ECO:0000259" key="10">
    <source>
        <dbReference type="PROSITE" id="PS50923"/>
    </source>
</evidence>
<keyword evidence="2 9" id="KW-0768">Sushi</keyword>
<keyword evidence="5" id="KW-0391">Immunity</keyword>
<dbReference type="GO" id="GO:0006958">
    <property type="term" value="P:complement activation, classical pathway"/>
    <property type="evidence" value="ECO:0007669"/>
    <property type="project" value="UniProtKB-KW"/>
</dbReference>
<dbReference type="InterPro" id="IPR035976">
    <property type="entry name" value="Sushi/SCR/CCP_sf"/>
</dbReference>
<feature type="non-terminal residue" evidence="11">
    <location>
        <position position="1062"/>
    </location>
</feature>
<evidence type="ECO:0000256" key="6">
    <source>
        <dbReference type="ARBA" id="ARBA00022875"/>
    </source>
</evidence>